<evidence type="ECO:0000313" key="3">
    <source>
        <dbReference type="Proteomes" id="UP001213000"/>
    </source>
</evidence>
<feature type="compositionally biased region" description="Low complexity" evidence="1">
    <location>
        <begin position="387"/>
        <end position="409"/>
    </location>
</feature>
<evidence type="ECO:0000256" key="1">
    <source>
        <dbReference type="SAM" id="MobiDB-lite"/>
    </source>
</evidence>
<feature type="compositionally biased region" description="Polar residues" evidence="1">
    <location>
        <begin position="553"/>
        <end position="577"/>
    </location>
</feature>
<dbReference type="Proteomes" id="UP001213000">
    <property type="component" value="Unassembled WGS sequence"/>
</dbReference>
<reference evidence="2" key="1">
    <citation type="submission" date="2022-07" db="EMBL/GenBank/DDBJ databases">
        <title>Genome Sequence of Leucocoprinus birnbaumii.</title>
        <authorList>
            <person name="Buettner E."/>
        </authorList>
    </citation>
    <scope>NUCLEOTIDE SEQUENCE</scope>
    <source>
        <strain evidence="2">VT141</strain>
    </source>
</reference>
<comment type="caution">
    <text evidence="2">The sequence shown here is derived from an EMBL/GenBank/DDBJ whole genome shotgun (WGS) entry which is preliminary data.</text>
</comment>
<feature type="compositionally biased region" description="Low complexity" evidence="1">
    <location>
        <begin position="330"/>
        <end position="349"/>
    </location>
</feature>
<feature type="compositionally biased region" description="Basic and acidic residues" evidence="1">
    <location>
        <begin position="435"/>
        <end position="449"/>
    </location>
</feature>
<proteinExistence type="predicted"/>
<feature type="region of interest" description="Disordered" evidence="1">
    <location>
        <begin position="243"/>
        <end position="585"/>
    </location>
</feature>
<organism evidence="2 3">
    <name type="scientific">Leucocoprinus birnbaumii</name>
    <dbReference type="NCBI Taxonomy" id="56174"/>
    <lineage>
        <taxon>Eukaryota</taxon>
        <taxon>Fungi</taxon>
        <taxon>Dikarya</taxon>
        <taxon>Basidiomycota</taxon>
        <taxon>Agaricomycotina</taxon>
        <taxon>Agaricomycetes</taxon>
        <taxon>Agaricomycetidae</taxon>
        <taxon>Agaricales</taxon>
        <taxon>Agaricineae</taxon>
        <taxon>Agaricaceae</taxon>
        <taxon>Leucocoprinus</taxon>
    </lineage>
</organism>
<sequence length="757" mass="83233">MNNILSSVASITTGNAAPQPSHPVSERQDIHKSCKSLETLLNVLNDYCEAATAVVALQKKLAKALRETASSKVTNETAGNALNASANIFDALAEVDAKFVKIADKEYDAISTEVKKWFKKLAKEEKAHDERIANANAKIKQAGVSFEKKSRKKSMDAQDEHSRYIHLISTLGPEITQEKYNHLLQTTQRHTTTIYSVAACLARIADTEWVRSCECVRRYAPTIGPLGEWRSLCEGGWTKEMPGDLVNLDDKPQDNLRLNTIKERTEVEEEVDLKPHNERPAQPTQDHQNPEHTMPLRYRQFDNEPPASDPQALQPHTYLDSPRSERERTTSTSASYPSQAPSSSSGNSPVLPRYSQNLRHDSTTSLPRATTPTHPPASSTLVAPSGQASRQASLSPAASASASPNIPAQEYPSEREHTNNNLHPPSPASHHPRPRSRDESPTPDDRRFFSDPATGSVRSLSAFPAPPNHFPLPPPRAKDAPPTSTKPSISAIEESKEEQMYAARERMSESPLPLEYAEDHSRGDHSDDPSPPLQQPRVPSGNSDRQQEKPARNATSNTTSASPPISAATPRTHSIQPESYDLDIEKRAVPSEGLWSPTRGRYDRCTSTTGSIVAAMKNRYSNTSDSRSPPPHVGDLPRLHTSVTEIANRYQPPLAQDVGNAQVGARISSGSVTDVRDLREQQSPRIKQSPLRPLTKSPPPAMGRNVSNPTTPEKRAPTTACLFSLTNSHIFTSSFTQSQYEGLLLIHPRIHEHNGVA</sequence>
<dbReference type="EMBL" id="JANIEX010000077">
    <property type="protein sequence ID" value="KAJ3574183.1"/>
    <property type="molecule type" value="Genomic_DNA"/>
</dbReference>
<feature type="compositionally biased region" description="Basic and acidic residues" evidence="1">
    <location>
        <begin position="493"/>
        <end position="508"/>
    </location>
</feature>
<keyword evidence="3" id="KW-1185">Reference proteome</keyword>
<gene>
    <name evidence="2" type="ORF">NP233_g1929</name>
</gene>
<dbReference type="AlphaFoldDB" id="A0AAD5YZD2"/>
<feature type="compositionally biased region" description="Low complexity" evidence="1">
    <location>
        <begin position="367"/>
        <end position="380"/>
    </location>
</feature>
<evidence type="ECO:0000313" key="2">
    <source>
        <dbReference type="EMBL" id="KAJ3574183.1"/>
    </source>
</evidence>
<protein>
    <submittedName>
        <fullName evidence="2">Uncharacterized protein</fullName>
    </submittedName>
</protein>
<feature type="region of interest" description="Disordered" evidence="1">
    <location>
        <begin position="668"/>
        <end position="715"/>
    </location>
</feature>
<accession>A0AAD5YZD2</accession>
<feature type="compositionally biased region" description="Basic and acidic residues" evidence="1">
    <location>
        <begin position="248"/>
        <end position="265"/>
    </location>
</feature>
<feature type="compositionally biased region" description="Basic and acidic residues" evidence="1">
    <location>
        <begin position="517"/>
        <end position="528"/>
    </location>
</feature>
<name>A0AAD5YZD2_9AGAR</name>
<feature type="compositionally biased region" description="Pro residues" evidence="1">
    <location>
        <begin position="464"/>
        <end position="475"/>
    </location>
</feature>